<evidence type="ECO:0008006" key="8">
    <source>
        <dbReference type="Google" id="ProtNLM"/>
    </source>
</evidence>
<keyword evidence="7" id="KW-1185">Reference proteome</keyword>
<dbReference type="PANTHER" id="PTHR11709">
    <property type="entry name" value="MULTI-COPPER OXIDASE"/>
    <property type="match status" value="1"/>
</dbReference>
<dbReference type="Pfam" id="PF00394">
    <property type="entry name" value="Cu-oxidase"/>
    <property type="match status" value="1"/>
</dbReference>
<evidence type="ECO:0000313" key="7">
    <source>
        <dbReference type="Proteomes" id="UP001140453"/>
    </source>
</evidence>
<dbReference type="GO" id="GO:0016491">
    <property type="term" value="F:oxidoreductase activity"/>
    <property type="evidence" value="ECO:0007669"/>
    <property type="project" value="UniProtKB-KW"/>
</dbReference>
<accession>A0A9W9CSZ2</accession>
<protein>
    <recommendedName>
        <fullName evidence="8">Laccase</fullName>
    </recommendedName>
</protein>
<evidence type="ECO:0000259" key="4">
    <source>
        <dbReference type="Pfam" id="PF00394"/>
    </source>
</evidence>
<dbReference type="CDD" id="cd13880">
    <property type="entry name" value="CuRO_2_MaLCC_like"/>
    <property type="match status" value="1"/>
</dbReference>
<dbReference type="PROSITE" id="PS00080">
    <property type="entry name" value="MULTICOPPER_OXIDASE2"/>
    <property type="match status" value="1"/>
</dbReference>
<organism evidence="6 7">
    <name type="scientific">Gnomoniopsis smithogilvyi</name>
    <dbReference type="NCBI Taxonomy" id="1191159"/>
    <lineage>
        <taxon>Eukaryota</taxon>
        <taxon>Fungi</taxon>
        <taxon>Dikarya</taxon>
        <taxon>Ascomycota</taxon>
        <taxon>Pezizomycotina</taxon>
        <taxon>Sordariomycetes</taxon>
        <taxon>Sordariomycetidae</taxon>
        <taxon>Diaporthales</taxon>
        <taxon>Gnomoniaceae</taxon>
        <taxon>Gnomoniopsis</taxon>
    </lineage>
</organism>
<dbReference type="OrthoDB" id="2121828at2759"/>
<comment type="caution">
    <text evidence="6">The sequence shown here is derived from an EMBL/GenBank/DDBJ whole genome shotgun (WGS) entry which is preliminary data.</text>
</comment>
<feature type="domain" description="Plastocyanin-like" evidence="5">
    <location>
        <begin position="352"/>
        <end position="472"/>
    </location>
</feature>
<dbReference type="InterPro" id="IPR008972">
    <property type="entry name" value="Cupredoxin"/>
</dbReference>
<gene>
    <name evidence="6" type="ORF">N0V93_010120</name>
</gene>
<evidence type="ECO:0000313" key="6">
    <source>
        <dbReference type="EMBL" id="KAJ4385691.1"/>
    </source>
</evidence>
<evidence type="ECO:0000259" key="5">
    <source>
        <dbReference type="Pfam" id="PF07731"/>
    </source>
</evidence>
<dbReference type="SUPFAM" id="SSF49503">
    <property type="entry name" value="Cupredoxins"/>
    <property type="match status" value="2"/>
</dbReference>
<dbReference type="InterPro" id="IPR001117">
    <property type="entry name" value="Cu-oxidase_2nd"/>
</dbReference>
<evidence type="ECO:0000256" key="3">
    <source>
        <dbReference type="ARBA" id="ARBA00023002"/>
    </source>
</evidence>
<dbReference type="Proteomes" id="UP001140453">
    <property type="component" value="Unassembled WGS sequence"/>
</dbReference>
<dbReference type="Gene3D" id="2.60.40.420">
    <property type="entry name" value="Cupredoxins - blue copper proteins"/>
    <property type="match status" value="2"/>
</dbReference>
<dbReference type="Pfam" id="PF07731">
    <property type="entry name" value="Cu-oxidase_2"/>
    <property type="match status" value="1"/>
</dbReference>
<name>A0A9W9CSZ2_9PEZI</name>
<sequence length="512" mass="56685">MTRTEPQYTGMASDNLTRTRWTVSTVSLNVPLLRETVLRTGGALFNTDIRGITVITHFNMQIDSQDGQGAVGPLIIHGPNSGNWDVDLGPVLIQDYVHETSFIAYQNEKTPTNFARADSIVVNGLGHDPATGTGSYFNTKFTPGKKHLLRLVNSSAGTTFIFSIDNHPFQVVANDLVAIQPYTTTSLTIGIGQRYTIIVEADQEPANYWIRTHPATGCNGFAESLGTCNGTAAGAPGIFDDTCVLFDIRTAIASYDSPNVTNTTLPTSTPFVYSVACLDEPAKNLKPVVPWIIDNRPANNITRDRFTIGRQNPGLNDSVYEPGGYQHWEFTPDFFWIDFENPTILNTSFQGEFDKNFHVVEEPYVSGFIFMVFEASPMSPTPDDITVIPISHPIHWHGHDVVVLAQNQSQFDPTESFDYFNFDNPPRRDVVLLPEQGYIAIAMRADNPGAWLIHCHIAWHSSGGLAMQNLESQNTIVNTLGGSTALNETQRVCDNWRKFNDDHPIIQDESGI</sequence>
<proteinExistence type="inferred from homology"/>
<keyword evidence="2" id="KW-0479">Metal-binding</keyword>
<dbReference type="GO" id="GO:0005507">
    <property type="term" value="F:copper ion binding"/>
    <property type="evidence" value="ECO:0007669"/>
    <property type="project" value="InterPro"/>
</dbReference>
<feature type="domain" description="Plastocyanin-like" evidence="4">
    <location>
        <begin position="90"/>
        <end position="215"/>
    </location>
</feature>
<evidence type="ECO:0000256" key="1">
    <source>
        <dbReference type="ARBA" id="ARBA00010609"/>
    </source>
</evidence>
<dbReference type="InterPro" id="IPR045087">
    <property type="entry name" value="Cu-oxidase_fam"/>
</dbReference>
<evidence type="ECO:0000256" key="2">
    <source>
        <dbReference type="ARBA" id="ARBA00022723"/>
    </source>
</evidence>
<dbReference type="EMBL" id="JAPEVB010000007">
    <property type="protein sequence ID" value="KAJ4385691.1"/>
    <property type="molecule type" value="Genomic_DNA"/>
</dbReference>
<keyword evidence="3" id="KW-0560">Oxidoreductase</keyword>
<dbReference type="InterPro" id="IPR002355">
    <property type="entry name" value="Cu_oxidase_Cu_BS"/>
</dbReference>
<dbReference type="FunFam" id="2.60.40.420:FF:000045">
    <property type="entry name" value="Laccase 2"/>
    <property type="match status" value="1"/>
</dbReference>
<dbReference type="InterPro" id="IPR011706">
    <property type="entry name" value="Cu-oxidase_C"/>
</dbReference>
<reference evidence="6" key="1">
    <citation type="submission" date="2022-10" db="EMBL/GenBank/DDBJ databases">
        <title>Tapping the CABI collections for fungal endophytes: first genome assemblies for Collariella, Neodidymelliopsis, Ascochyta clinopodiicola, Didymella pomorum, Didymosphaeria variabile, Neocosmospora piperis and Neocucurbitaria cava.</title>
        <authorList>
            <person name="Hill R."/>
        </authorList>
    </citation>
    <scope>NUCLEOTIDE SEQUENCE</scope>
    <source>
        <strain evidence="6">IMI 355082</strain>
    </source>
</reference>
<dbReference type="PANTHER" id="PTHR11709:SF71">
    <property type="entry name" value="OXIDOREDUCTASE TPCJ"/>
    <property type="match status" value="1"/>
</dbReference>
<dbReference type="AlphaFoldDB" id="A0A9W9CSZ2"/>
<comment type="similarity">
    <text evidence="1">Belongs to the multicopper oxidase family.</text>
</comment>